<evidence type="ECO:0000313" key="3">
    <source>
        <dbReference type="Proteomes" id="UP000028123"/>
    </source>
</evidence>
<dbReference type="AlphaFoldDB" id="A0A081P5J2"/>
<name>A0A081P5J2_9BACL</name>
<proteinExistence type="predicted"/>
<organism evidence="2 3">
    <name type="scientific">Paenibacillus tyrfis</name>
    <dbReference type="NCBI Taxonomy" id="1501230"/>
    <lineage>
        <taxon>Bacteria</taxon>
        <taxon>Bacillati</taxon>
        <taxon>Bacillota</taxon>
        <taxon>Bacilli</taxon>
        <taxon>Bacillales</taxon>
        <taxon>Paenibacillaceae</taxon>
        <taxon>Paenibacillus</taxon>
    </lineage>
</organism>
<dbReference type="Proteomes" id="UP000028123">
    <property type="component" value="Unassembled WGS sequence"/>
</dbReference>
<evidence type="ECO:0000313" key="2">
    <source>
        <dbReference type="EMBL" id="KEQ25965.1"/>
    </source>
</evidence>
<evidence type="ECO:0000256" key="1">
    <source>
        <dbReference type="SAM" id="Phobius"/>
    </source>
</evidence>
<keyword evidence="1" id="KW-1133">Transmembrane helix</keyword>
<dbReference type="OrthoDB" id="2663398at2"/>
<accession>A0A081P5J2</accession>
<sequence length="66" mass="7675">MDIVSLLSWLSRMATGETIPFQELGYLIYGCVLGWLEFPYRIIALLLVCVFLILPWKGRDKQRCKP</sequence>
<protein>
    <submittedName>
        <fullName evidence="2">Uncharacterized protein</fullName>
    </submittedName>
</protein>
<comment type="caution">
    <text evidence="2">The sequence shown here is derived from an EMBL/GenBank/DDBJ whole genome shotgun (WGS) entry which is preliminary data.</text>
</comment>
<dbReference type="eggNOG" id="ENOG5030V8N">
    <property type="taxonomic scope" value="Bacteria"/>
</dbReference>
<feature type="transmembrane region" description="Helical" evidence="1">
    <location>
        <begin position="26"/>
        <end position="54"/>
    </location>
</feature>
<keyword evidence="1" id="KW-0472">Membrane</keyword>
<reference evidence="2 3" key="1">
    <citation type="submission" date="2014-06" db="EMBL/GenBank/DDBJ databases">
        <title>Draft genome sequence of Paenibacillus sp. MSt1.</title>
        <authorList>
            <person name="Aw Y.K."/>
            <person name="Ong K.S."/>
            <person name="Gan H.M."/>
            <person name="Lee S.M."/>
        </authorList>
    </citation>
    <scope>NUCLEOTIDE SEQUENCE [LARGE SCALE GENOMIC DNA]</scope>
    <source>
        <strain evidence="2 3">MSt1</strain>
    </source>
</reference>
<keyword evidence="3" id="KW-1185">Reference proteome</keyword>
<dbReference type="EMBL" id="JNVM01000008">
    <property type="protein sequence ID" value="KEQ25965.1"/>
    <property type="molecule type" value="Genomic_DNA"/>
</dbReference>
<keyword evidence="1" id="KW-0812">Transmembrane</keyword>
<dbReference type="RefSeq" id="WP_036680374.1">
    <property type="nucleotide sequence ID" value="NZ_JNVM01000008.1"/>
</dbReference>
<gene>
    <name evidence="2" type="ORF">ET33_35845</name>
</gene>